<comment type="similarity">
    <text evidence="2">Belongs to the insulin family.</text>
</comment>
<evidence type="ECO:0000256" key="4">
    <source>
        <dbReference type="ARBA" id="ARBA00022729"/>
    </source>
</evidence>
<evidence type="ECO:0008006" key="9">
    <source>
        <dbReference type="Google" id="ProtNLM"/>
    </source>
</evidence>
<evidence type="ECO:0000256" key="3">
    <source>
        <dbReference type="ARBA" id="ARBA00022525"/>
    </source>
</evidence>
<evidence type="ECO:0000313" key="8">
    <source>
        <dbReference type="Proteomes" id="UP000005237"/>
    </source>
</evidence>
<reference evidence="8" key="1">
    <citation type="submission" date="2010-08" db="EMBL/GenBank/DDBJ databases">
        <authorList>
            <consortium name="Caenorhabditis japonica Sequencing Consortium"/>
            <person name="Wilson R.K."/>
        </authorList>
    </citation>
    <scope>NUCLEOTIDE SEQUENCE [LARGE SCALE GENOMIC DNA]</scope>
    <source>
        <strain evidence="8">DF5081</strain>
    </source>
</reference>
<keyword evidence="3" id="KW-0964">Secreted</keyword>
<organism evidence="7 8">
    <name type="scientific">Caenorhabditis japonica</name>
    <dbReference type="NCBI Taxonomy" id="281687"/>
    <lineage>
        <taxon>Eukaryota</taxon>
        <taxon>Metazoa</taxon>
        <taxon>Ecdysozoa</taxon>
        <taxon>Nematoda</taxon>
        <taxon>Chromadorea</taxon>
        <taxon>Rhabditida</taxon>
        <taxon>Rhabditina</taxon>
        <taxon>Rhabditomorpha</taxon>
        <taxon>Rhabditoidea</taxon>
        <taxon>Rhabditidae</taxon>
        <taxon>Peloderinae</taxon>
        <taxon>Caenorhabditis</taxon>
    </lineage>
</organism>
<keyword evidence="4 6" id="KW-0732">Signal</keyword>
<feature type="signal peptide" evidence="6">
    <location>
        <begin position="1"/>
        <end position="18"/>
    </location>
</feature>
<name>A0A8R1IMM5_CAEJA</name>
<evidence type="ECO:0000256" key="5">
    <source>
        <dbReference type="ARBA" id="ARBA00023157"/>
    </source>
</evidence>
<comment type="subcellular location">
    <subcellularLocation>
        <location evidence="1">Secreted</location>
    </subcellularLocation>
</comment>
<dbReference type="EnsemblMetazoa" id="CJA39377.1">
    <property type="protein sequence ID" value="CJA39377.1"/>
    <property type="gene ID" value="WBGene00215224"/>
</dbReference>
<evidence type="ECO:0000256" key="6">
    <source>
        <dbReference type="SAM" id="SignalP"/>
    </source>
</evidence>
<dbReference type="InterPro" id="IPR036438">
    <property type="entry name" value="Insulin-like_sf"/>
</dbReference>
<dbReference type="SUPFAM" id="SSF56994">
    <property type="entry name" value="Insulin-like"/>
    <property type="match status" value="1"/>
</dbReference>
<feature type="chain" id="PRO_5035783355" description="INSulin related" evidence="6">
    <location>
        <begin position="19"/>
        <end position="92"/>
    </location>
</feature>
<dbReference type="GO" id="GO:0005179">
    <property type="term" value="F:hormone activity"/>
    <property type="evidence" value="ECO:0007669"/>
    <property type="project" value="InterPro"/>
</dbReference>
<evidence type="ECO:0000256" key="1">
    <source>
        <dbReference type="ARBA" id="ARBA00004613"/>
    </source>
</evidence>
<dbReference type="AlphaFoldDB" id="A0A8R1IMM5"/>
<sequence>MNSLLILLLLVVIAVTFATPTPTLVEQNDGTLFPRQELRRRVCGQKLLKFLSFVCPEGCITDVNIATLACSKSFTPDELVEMCCPGQELGVF</sequence>
<evidence type="ECO:0000256" key="2">
    <source>
        <dbReference type="ARBA" id="ARBA00009034"/>
    </source>
</evidence>
<proteinExistence type="inferred from homology"/>
<reference evidence="7" key="2">
    <citation type="submission" date="2022-06" db="UniProtKB">
        <authorList>
            <consortium name="EnsemblMetazoa"/>
        </authorList>
    </citation>
    <scope>IDENTIFICATION</scope>
    <source>
        <strain evidence="7">DF5081</strain>
    </source>
</reference>
<protein>
    <recommendedName>
        <fullName evidence="9">INSulin related</fullName>
    </recommendedName>
</protein>
<keyword evidence="5" id="KW-1015">Disulfide bond</keyword>
<evidence type="ECO:0000313" key="7">
    <source>
        <dbReference type="EnsemblMetazoa" id="CJA39377.1"/>
    </source>
</evidence>
<dbReference type="Proteomes" id="UP000005237">
    <property type="component" value="Unassembled WGS sequence"/>
</dbReference>
<accession>A0A8R1IMM5</accession>
<dbReference type="Pfam" id="PF03488">
    <property type="entry name" value="Ins_beta"/>
    <property type="match status" value="1"/>
</dbReference>
<dbReference type="Gene3D" id="1.10.100.10">
    <property type="entry name" value="Insulin-like"/>
    <property type="match status" value="1"/>
</dbReference>
<keyword evidence="8" id="KW-1185">Reference proteome</keyword>
<dbReference type="GO" id="GO:0005576">
    <property type="term" value="C:extracellular region"/>
    <property type="evidence" value="ECO:0007669"/>
    <property type="project" value="UniProtKB-SubCell"/>
</dbReference>
<dbReference type="InterPro" id="IPR003235">
    <property type="entry name" value="Nem_insulin-like_b-type"/>
</dbReference>